<proteinExistence type="predicted"/>
<dbReference type="Proteomes" id="UP000805649">
    <property type="component" value="Unassembled WGS sequence"/>
</dbReference>
<gene>
    <name evidence="1" type="ORF">CTRU02_214129</name>
</gene>
<sequence length="409" mass="44687">MAESSSVPFGAQPTSPSSMPPALPPVQLDFVYNMSQAQATVAFGAIVTIITTVSVVVRLYTRYFITKQVRIDDAFAIIALLCTFSVNVMQSVFAIRYLPIIKAMIIEGHDGSKLPYAVAITYNVAMACLKLTFLFQFYHIFRHVRVMKTVYLVAILTVGAWSLAQIILAILVCVPIQANWDLTVSGAVCLPTYVSTYINATGTMVTDIIVLFLPLPTLWGLKLRGRQRWAVFGVFGIGAIVPIISAGRIWSLTRPPPKGYLSTACWTIAELGVGVTTASLATIRHLLDRKVNGLFRAEPSSEGAVSQDATQQYSHQRSGSEVDLIHGGLTGRQSALSFKLFSKKRVYTDSTLGAQDQQSALTPNKGSTKTNITSTRSQEMSMSEGAATFLGEFGIRVEKTWVVEEIRLE</sequence>
<keyword evidence="2" id="KW-1185">Reference proteome</keyword>
<accession>A0ACC3YHQ4</accession>
<organism evidence="1 2">
    <name type="scientific">Colletotrichum truncatum</name>
    <name type="common">Anthracnose fungus</name>
    <name type="synonym">Colletotrichum capsici</name>
    <dbReference type="NCBI Taxonomy" id="5467"/>
    <lineage>
        <taxon>Eukaryota</taxon>
        <taxon>Fungi</taxon>
        <taxon>Dikarya</taxon>
        <taxon>Ascomycota</taxon>
        <taxon>Pezizomycotina</taxon>
        <taxon>Sordariomycetes</taxon>
        <taxon>Hypocreomycetidae</taxon>
        <taxon>Glomerellales</taxon>
        <taxon>Glomerellaceae</taxon>
        <taxon>Colletotrichum</taxon>
        <taxon>Colletotrichum truncatum species complex</taxon>
    </lineage>
</organism>
<evidence type="ECO:0000313" key="1">
    <source>
        <dbReference type="EMBL" id="KAL0931394.1"/>
    </source>
</evidence>
<comment type="caution">
    <text evidence="1">The sequence shown here is derived from an EMBL/GenBank/DDBJ whole genome shotgun (WGS) entry which is preliminary data.</text>
</comment>
<reference evidence="1 2" key="1">
    <citation type="journal article" date="2020" name="Phytopathology">
        <title>Genome Sequence Resources of Colletotrichum truncatum, C. plurivorum, C. musicola, and C. sojae: Four Species Pathogenic to Soybean (Glycine max).</title>
        <authorList>
            <person name="Rogerio F."/>
            <person name="Boufleur T.R."/>
            <person name="Ciampi-Guillardi M."/>
            <person name="Sukno S.A."/>
            <person name="Thon M.R."/>
            <person name="Massola Junior N.S."/>
            <person name="Baroncelli R."/>
        </authorList>
    </citation>
    <scope>NUCLEOTIDE SEQUENCE [LARGE SCALE GENOMIC DNA]</scope>
    <source>
        <strain evidence="1 2">CMES1059</strain>
    </source>
</reference>
<protein>
    <submittedName>
        <fullName evidence="1">Integral membrane protein</fullName>
    </submittedName>
</protein>
<evidence type="ECO:0000313" key="2">
    <source>
        <dbReference type="Proteomes" id="UP000805649"/>
    </source>
</evidence>
<name>A0ACC3YHQ4_COLTU</name>
<dbReference type="EMBL" id="VUJX02000010">
    <property type="protein sequence ID" value="KAL0931394.1"/>
    <property type="molecule type" value="Genomic_DNA"/>
</dbReference>